<accession>A0A4C1YAB6</accession>
<name>A0A4C1YAB6_EUMVA</name>
<protein>
    <submittedName>
        <fullName evidence="1">Uncharacterized protein</fullName>
    </submittedName>
</protein>
<evidence type="ECO:0000313" key="1">
    <source>
        <dbReference type="EMBL" id="GBP71864.1"/>
    </source>
</evidence>
<gene>
    <name evidence="1" type="ORF">EVAR_58921_1</name>
</gene>
<proteinExistence type="predicted"/>
<comment type="caution">
    <text evidence="1">The sequence shown here is derived from an EMBL/GenBank/DDBJ whole genome shotgun (WGS) entry which is preliminary data.</text>
</comment>
<dbReference type="EMBL" id="BGZK01001124">
    <property type="protein sequence ID" value="GBP71864.1"/>
    <property type="molecule type" value="Genomic_DNA"/>
</dbReference>
<keyword evidence="2" id="KW-1185">Reference proteome</keyword>
<sequence>MVLRYSPEAPPRLRPRSGRRWLERGRVPDDIAGGRPHTDAHERRVAAAARARSLAAATSRRGRPSPFWKTKIARCACAAGRTALSRTLVTGSDRGDHVILVIGFYNIRLKIHTRFEMYLQNPTLSHGDATKLNKQLVNNRILCGRLPTP</sequence>
<dbReference type="Proteomes" id="UP000299102">
    <property type="component" value="Unassembled WGS sequence"/>
</dbReference>
<evidence type="ECO:0000313" key="2">
    <source>
        <dbReference type="Proteomes" id="UP000299102"/>
    </source>
</evidence>
<organism evidence="1 2">
    <name type="scientific">Eumeta variegata</name>
    <name type="common">Bagworm moth</name>
    <name type="synonym">Eumeta japonica</name>
    <dbReference type="NCBI Taxonomy" id="151549"/>
    <lineage>
        <taxon>Eukaryota</taxon>
        <taxon>Metazoa</taxon>
        <taxon>Ecdysozoa</taxon>
        <taxon>Arthropoda</taxon>
        <taxon>Hexapoda</taxon>
        <taxon>Insecta</taxon>
        <taxon>Pterygota</taxon>
        <taxon>Neoptera</taxon>
        <taxon>Endopterygota</taxon>
        <taxon>Lepidoptera</taxon>
        <taxon>Glossata</taxon>
        <taxon>Ditrysia</taxon>
        <taxon>Tineoidea</taxon>
        <taxon>Psychidae</taxon>
        <taxon>Oiketicinae</taxon>
        <taxon>Eumeta</taxon>
    </lineage>
</organism>
<reference evidence="1 2" key="1">
    <citation type="journal article" date="2019" name="Commun. Biol.">
        <title>The bagworm genome reveals a unique fibroin gene that provides high tensile strength.</title>
        <authorList>
            <person name="Kono N."/>
            <person name="Nakamura H."/>
            <person name="Ohtoshi R."/>
            <person name="Tomita M."/>
            <person name="Numata K."/>
            <person name="Arakawa K."/>
        </authorList>
    </citation>
    <scope>NUCLEOTIDE SEQUENCE [LARGE SCALE GENOMIC DNA]</scope>
</reference>
<dbReference type="AlphaFoldDB" id="A0A4C1YAB6"/>